<dbReference type="InterPro" id="IPR043502">
    <property type="entry name" value="DNA/RNA_pol_sf"/>
</dbReference>
<dbReference type="GO" id="GO:0071897">
    <property type="term" value="P:DNA biosynthetic process"/>
    <property type="evidence" value="ECO:0007669"/>
    <property type="project" value="UniProtKB-ARBA"/>
</dbReference>
<dbReference type="PANTHER" id="PTHR37984">
    <property type="entry name" value="PROTEIN CBG26694"/>
    <property type="match status" value="1"/>
</dbReference>
<dbReference type="InterPro" id="IPR050951">
    <property type="entry name" value="Retrovirus_Pol_polyprotein"/>
</dbReference>
<dbReference type="PANTHER" id="PTHR37984:SF5">
    <property type="entry name" value="PROTEIN NYNRIN-LIKE"/>
    <property type="match status" value="1"/>
</dbReference>
<comment type="caution">
    <text evidence="1">The sequence shown here is derived from an EMBL/GenBank/DDBJ whole genome shotgun (WGS) entry which is preliminary data.</text>
</comment>
<evidence type="ECO:0000313" key="1">
    <source>
        <dbReference type="EMBL" id="GFY68746.1"/>
    </source>
</evidence>
<dbReference type="Proteomes" id="UP000886998">
    <property type="component" value="Unassembled WGS sequence"/>
</dbReference>
<evidence type="ECO:0008006" key="3">
    <source>
        <dbReference type="Google" id="ProtNLM"/>
    </source>
</evidence>
<dbReference type="SUPFAM" id="SSF56672">
    <property type="entry name" value="DNA/RNA polymerases"/>
    <property type="match status" value="1"/>
</dbReference>
<keyword evidence="2" id="KW-1185">Reference proteome</keyword>
<dbReference type="Gene3D" id="3.30.70.270">
    <property type="match status" value="1"/>
</dbReference>
<dbReference type="OrthoDB" id="422540at2759"/>
<accession>A0A8X6YCZ5</accession>
<reference evidence="1" key="1">
    <citation type="submission" date="2020-08" db="EMBL/GenBank/DDBJ databases">
        <title>Multicomponent nature underlies the extraordinary mechanical properties of spider dragline silk.</title>
        <authorList>
            <person name="Kono N."/>
            <person name="Nakamura H."/>
            <person name="Mori M."/>
            <person name="Yoshida Y."/>
            <person name="Ohtoshi R."/>
            <person name="Malay A.D."/>
            <person name="Moran D.A.P."/>
            <person name="Tomita M."/>
            <person name="Numata K."/>
            <person name="Arakawa K."/>
        </authorList>
    </citation>
    <scope>NUCLEOTIDE SEQUENCE</scope>
</reference>
<name>A0A8X6YCZ5_9ARAC</name>
<dbReference type="InterPro" id="IPR043128">
    <property type="entry name" value="Rev_trsase/Diguanyl_cyclase"/>
</dbReference>
<evidence type="ECO:0000313" key="2">
    <source>
        <dbReference type="Proteomes" id="UP000886998"/>
    </source>
</evidence>
<proteinExistence type="predicted"/>
<dbReference type="AlphaFoldDB" id="A0A8X6YCZ5"/>
<organism evidence="1 2">
    <name type="scientific">Trichonephila inaurata madagascariensis</name>
    <dbReference type="NCBI Taxonomy" id="2747483"/>
    <lineage>
        <taxon>Eukaryota</taxon>
        <taxon>Metazoa</taxon>
        <taxon>Ecdysozoa</taxon>
        <taxon>Arthropoda</taxon>
        <taxon>Chelicerata</taxon>
        <taxon>Arachnida</taxon>
        <taxon>Araneae</taxon>
        <taxon>Araneomorphae</taxon>
        <taxon>Entelegynae</taxon>
        <taxon>Araneoidea</taxon>
        <taxon>Nephilidae</taxon>
        <taxon>Trichonephila</taxon>
        <taxon>Trichonephila inaurata</taxon>
    </lineage>
</organism>
<protein>
    <recommendedName>
        <fullName evidence="3">Reverse transcriptase RNase H-like domain-containing protein</fullName>
    </recommendedName>
</protein>
<gene>
    <name evidence="1" type="primary">g.3475</name>
    <name evidence="1" type="ORF">TNIN_298151</name>
</gene>
<sequence>MKERRFNRLSLTEGQRVRKLLGREELGDRKPSQFLKLLRSLAGDIEIKPTLLRSLLLQRLPLHVQAILQGQSTLEPDQMADMADRIMATSDFIGSWGFVIVDVTLPIIGSDFLAHFGLLPDCKHKLLLDRITSLSVRGQSTGHFMLSIKIILGESTPYEHILEEYPILTRTAGPLRNVSHSTVHHIRTTRGSPVFYHPRRLAPERMKIAKAEFEAMMLEGTDRRTCPLPDRIADLQNLPMPKTGSDLRRFLGMVNFYRRLLPSAAKYQSSPSDALSGLRGAQHLTWTSELDTAFSKYKKALSEVTLLTHPAPDVPLGLFYSPRWGSTDAKCRCAVQHFRHVLEAQHSTIYTDHKSITYAFLQRREKLFPVQLNQLSFIGQFATDIHHISGADNMVADAFSRISYIVPSPVDLKAIAEAQKGY</sequence>
<dbReference type="EMBL" id="BMAV01017234">
    <property type="protein sequence ID" value="GFY68746.1"/>
    <property type="molecule type" value="Genomic_DNA"/>
</dbReference>